<proteinExistence type="predicted"/>
<protein>
    <recommendedName>
        <fullName evidence="4">NADH dehydrogenase</fullName>
    </recommendedName>
</protein>
<dbReference type="EMBL" id="PYOY01000017">
    <property type="protein sequence ID" value="PSX04574.1"/>
    <property type="molecule type" value="Genomic_DNA"/>
</dbReference>
<evidence type="ECO:0008006" key="4">
    <source>
        <dbReference type="Google" id="ProtNLM"/>
    </source>
</evidence>
<dbReference type="AlphaFoldDB" id="A0A855S8U3"/>
<comment type="caution">
    <text evidence="2">The sequence shown here is derived from an EMBL/GenBank/DDBJ whole genome shotgun (WGS) entry which is preliminary data.</text>
</comment>
<keyword evidence="1" id="KW-1133">Transmembrane helix</keyword>
<evidence type="ECO:0000256" key="1">
    <source>
        <dbReference type="SAM" id="Phobius"/>
    </source>
</evidence>
<evidence type="ECO:0000313" key="2">
    <source>
        <dbReference type="EMBL" id="PSX04574.1"/>
    </source>
</evidence>
<reference evidence="2 3" key="1">
    <citation type="submission" date="2018-01" db="EMBL/GenBank/DDBJ databases">
        <title>Whole genome sequencing of Histamine producing bacteria.</title>
        <authorList>
            <person name="Butler K."/>
        </authorList>
    </citation>
    <scope>NUCLEOTIDE SEQUENCE [LARGE SCALE GENOMIC DNA]</scope>
    <source>
        <strain evidence="2 3">A2-1</strain>
    </source>
</reference>
<dbReference type="Proteomes" id="UP000241440">
    <property type="component" value="Unassembled WGS sequence"/>
</dbReference>
<accession>A0A855S8U3</accession>
<organism evidence="2 3">
    <name type="scientific">Photobacterium angustum</name>
    <dbReference type="NCBI Taxonomy" id="661"/>
    <lineage>
        <taxon>Bacteria</taxon>
        <taxon>Pseudomonadati</taxon>
        <taxon>Pseudomonadota</taxon>
        <taxon>Gammaproteobacteria</taxon>
        <taxon>Vibrionales</taxon>
        <taxon>Vibrionaceae</taxon>
        <taxon>Photobacterium</taxon>
    </lineage>
</organism>
<sequence length="94" mass="10687">MSFVRFAVIAGGSMAQFLAISLKSQCWLFHLALVLNIFGMLLTDMWLPMVVGALVTLYLALDSLVRLRYVLPLKKEIRDLHHELAALRQKMNDV</sequence>
<keyword evidence="1" id="KW-0812">Transmembrane</keyword>
<keyword evidence="1" id="KW-0472">Membrane</keyword>
<feature type="transmembrane region" description="Helical" evidence="1">
    <location>
        <begin position="45"/>
        <end position="65"/>
    </location>
</feature>
<evidence type="ECO:0000313" key="3">
    <source>
        <dbReference type="Proteomes" id="UP000241440"/>
    </source>
</evidence>
<gene>
    <name evidence="2" type="ORF">C0W41_20210</name>
</gene>
<name>A0A855S8U3_PHOAN</name>